<dbReference type="Pfam" id="PF09423">
    <property type="entry name" value="PhoD"/>
    <property type="match status" value="1"/>
</dbReference>
<dbReference type="CDD" id="cd07389">
    <property type="entry name" value="MPP_PhoD"/>
    <property type="match status" value="1"/>
</dbReference>
<dbReference type="InterPro" id="IPR029052">
    <property type="entry name" value="Metallo-depent_PP-like"/>
</dbReference>
<gene>
    <name evidence="2" type="ORF">NEOLEDRAFT_1108956</name>
</gene>
<dbReference type="Gene3D" id="3.60.21.70">
    <property type="entry name" value="PhoD-like phosphatase"/>
    <property type="match status" value="1"/>
</dbReference>
<evidence type="ECO:0000259" key="1">
    <source>
        <dbReference type="Pfam" id="PF09423"/>
    </source>
</evidence>
<dbReference type="PANTHER" id="PTHR43606">
    <property type="entry name" value="PHOSPHATASE, PUTATIVE (AFU_ORTHOLOGUE AFUA_6G08710)-RELATED"/>
    <property type="match status" value="1"/>
</dbReference>
<dbReference type="SUPFAM" id="SSF56300">
    <property type="entry name" value="Metallo-dependent phosphatases"/>
    <property type="match status" value="1"/>
</dbReference>
<name>A0A165USB8_9AGAM</name>
<dbReference type="Proteomes" id="UP000076761">
    <property type="component" value="Unassembled WGS sequence"/>
</dbReference>
<dbReference type="InterPro" id="IPR038607">
    <property type="entry name" value="PhoD-like_sf"/>
</dbReference>
<dbReference type="InterPro" id="IPR052900">
    <property type="entry name" value="Phospholipid_Metab_Enz"/>
</dbReference>
<evidence type="ECO:0000313" key="2">
    <source>
        <dbReference type="EMBL" id="KZT28627.1"/>
    </source>
</evidence>
<reference evidence="2 3" key="1">
    <citation type="journal article" date="2016" name="Mol. Biol. Evol.">
        <title>Comparative Genomics of Early-Diverging Mushroom-Forming Fungi Provides Insights into the Origins of Lignocellulose Decay Capabilities.</title>
        <authorList>
            <person name="Nagy L.G."/>
            <person name="Riley R."/>
            <person name="Tritt A."/>
            <person name="Adam C."/>
            <person name="Daum C."/>
            <person name="Floudas D."/>
            <person name="Sun H."/>
            <person name="Yadav J.S."/>
            <person name="Pangilinan J."/>
            <person name="Larsson K.H."/>
            <person name="Matsuura K."/>
            <person name="Barry K."/>
            <person name="Labutti K."/>
            <person name="Kuo R."/>
            <person name="Ohm R.A."/>
            <person name="Bhattacharya S.S."/>
            <person name="Shirouzu T."/>
            <person name="Yoshinaga Y."/>
            <person name="Martin F.M."/>
            <person name="Grigoriev I.V."/>
            <person name="Hibbett D.S."/>
        </authorList>
    </citation>
    <scope>NUCLEOTIDE SEQUENCE [LARGE SCALE GENOMIC DNA]</scope>
    <source>
        <strain evidence="2 3">HHB14362 ss-1</strain>
    </source>
</reference>
<dbReference type="AlphaFoldDB" id="A0A165USB8"/>
<protein>
    <recommendedName>
        <fullName evidence="1">PhoD-like phosphatase metallophosphatase domain-containing protein</fullName>
    </recommendedName>
</protein>
<dbReference type="STRING" id="1314782.A0A165USB8"/>
<evidence type="ECO:0000313" key="3">
    <source>
        <dbReference type="Proteomes" id="UP000076761"/>
    </source>
</evidence>
<sequence>MLVRLGLTGTHGGTREQNLFNFYRSRLQAVARIASLAISSRCSLHDTTTTSIMGVLKYSNALVSSALRAVAYLYLRVLPHTTLVPTLPILYILYVFTYVSAASEAQLEGAAKIEIAEESEKPKNGEPALTLAKQAAKTPSPSPLSTILFSLPTPLAHLRATNLAINTLLFLAFVDFTATPYFDAATDVTFTRVGAVYPDAAKLTVRYPYPYPGDGNDTVTESVLQVQWRQVKENDREDKWVDGPLVELSQEDDWTRTVKLGNLSPSTTYEYRLYCDAPCIPYPATPTRFHTFPDPRLASGSHFRFVFTSCTTPNFPYVPLQGRTIKGYDLLAEWLWPSKPLVNLNLTETVETAKEVISEAVDTAKEIVSEASEAIPEAIANEILSTSSSVSSSLSPSPSTSVVAPSETEIAPVEFMLFLGDFIYADVPVYFGDDEEAYRRLYRRTYNSPSFRKVYEKLPLLHVYDDHEIINNYAGKGNDSASPFATASKAYQTYLGDANYDSAPQENYYDFRYGDAAFFVMDTRRYRSDINTEDAETRTMLGEKQVAALYDWLGKANSTATFKFIVTSVPFTSLWTYEGQIDTWAAFTYEKAGLLSVLHTVPNVIFLSGDRHEFAAIEFTPEQAHGHPILEISTSPLNMFYVPFIRTLKSKSEETVSKLKTEVTISKEGLNETVTVFEEVPRERVIKYEPIGNHKWSSLEVDTRDTNKPIVRLKLLVDGKSSYRMEIPGTPVKLRSTTALGALVPQNFRGVLDRIGLKPSKWF</sequence>
<dbReference type="OrthoDB" id="2100241at2759"/>
<accession>A0A165USB8</accession>
<keyword evidence="3" id="KW-1185">Reference proteome</keyword>
<proteinExistence type="predicted"/>
<dbReference type="InterPro" id="IPR018946">
    <property type="entry name" value="PhoD-like_MPP"/>
</dbReference>
<dbReference type="EMBL" id="KV425557">
    <property type="protein sequence ID" value="KZT28627.1"/>
    <property type="molecule type" value="Genomic_DNA"/>
</dbReference>
<organism evidence="2 3">
    <name type="scientific">Neolentinus lepideus HHB14362 ss-1</name>
    <dbReference type="NCBI Taxonomy" id="1314782"/>
    <lineage>
        <taxon>Eukaryota</taxon>
        <taxon>Fungi</taxon>
        <taxon>Dikarya</taxon>
        <taxon>Basidiomycota</taxon>
        <taxon>Agaricomycotina</taxon>
        <taxon>Agaricomycetes</taxon>
        <taxon>Gloeophyllales</taxon>
        <taxon>Gloeophyllaceae</taxon>
        <taxon>Neolentinus</taxon>
    </lineage>
</organism>
<dbReference type="InParanoid" id="A0A165USB8"/>
<feature type="domain" description="PhoD-like phosphatase metallophosphatase" evidence="1">
    <location>
        <begin position="413"/>
        <end position="647"/>
    </location>
</feature>
<dbReference type="PANTHER" id="PTHR43606:SF2">
    <property type="entry name" value="ALKALINE PHOSPHATASE FAMILY PROTEIN (AFU_ORTHOLOGUE AFUA_5G03860)"/>
    <property type="match status" value="1"/>
</dbReference>